<keyword evidence="6" id="KW-0133">Cell shape</keyword>
<reference evidence="15" key="1">
    <citation type="submission" date="2020-05" db="EMBL/GenBank/DDBJ databases">
        <authorList>
            <person name="Chiriac C."/>
            <person name="Salcher M."/>
            <person name="Ghai R."/>
            <person name="Kavagutti S V."/>
        </authorList>
    </citation>
    <scope>NUCLEOTIDE SEQUENCE</scope>
</reference>
<feature type="domain" description="Glycosyl transferase family 51" evidence="14">
    <location>
        <begin position="57"/>
        <end position="230"/>
    </location>
</feature>
<feature type="region of interest" description="Disordered" evidence="12">
    <location>
        <begin position="690"/>
        <end position="747"/>
    </location>
</feature>
<keyword evidence="5" id="KW-0378">Hydrolase</keyword>
<evidence type="ECO:0000256" key="6">
    <source>
        <dbReference type="ARBA" id="ARBA00022960"/>
    </source>
</evidence>
<keyword evidence="2" id="KW-0645">Protease</keyword>
<dbReference type="GO" id="GO:0009252">
    <property type="term" value="P:peptidoglycan biosynthetic process"/>
    <property type="evidence" value="ECO:0007669"/>
    <property type="project" value="UniProtKB-KW"/>
</dbReference>
<dbReference type="PANTHER" id="PTHR32282:SF33">
    <property type="entry name" value="PEPTIDOGLYCAN GLYCOSYLTRANSFERASE"/>
    <property type="match status" value="1"/>
</dbReference>
<keyword evidence="3" id="KW-0328">Glycosyltransferase</keyword>
<keyword evidence="8" id="KW-0511">Multifunctional enzyme</keyword>
<dbReference type="GO" id="GO:0004180">
    <property type="term" value="F:carboxypeptidase activity"/>
    <property type="evidence" value="ECO:0007669"/>
    <property type="project" value="UniProtKB-KW"/>
</dbReference>
<gene>
    <name evidence="15" type="ORF">UFOPK1421_01268</name>
</gene>
<dbReference type="Gene3D" id="1.10.3810.10">
    <property type="entry name" value="Biosynthetic peptidoglycan transglycosylase-like"/>
    <property type="match status" value="1"/>
</dbReference>
<sequence length="764" mass="82481">MRLCVVVVAGALIVAATVVAIGPRLWNATNAHSEYPVDLPPWEGIAERTYVYDLAGNEIAAYELENSQPVSIGQIPPDVLAAVLAVEDRQFYNHHGVNVRGLFRATLSNFEGGARQGASTITQQVVKVEYLGGSERDGRYKLLQIVYALRLEKEHSKQEILERYLNTIYFGNNTYGIQAAAEVYFGKKVQQLTLIEGAFLAGLIQAPSSYDPIRRPQQSRRRFAEVLDALVEVGLTTATEAEAITVCLDPTSPEAESEQCVGSWQIPEVVRTITEKKITRTHFSEEVKSYLLNKSNILGETYQERYNKLFRGGLKIYTTLDPVAQTGAEAARATQLPANSAGIETAIVTLDSKTGAVRAMVGGKPFVAGRSEVNMALGTRQTGSSIKMFILAAAVQAGVQNDDLIDGALPCPLPNPDDPENVFEITDGVSRPLGPLEEMTWYSINCAYARLSQIVGLDRVVDTTYRMAKNLYLYPERNPAERDPLRPYASFATGANEMSPLDMASGAQTLANNGIHMQPYYVERIEGPQGTVYQHQDDGVAVLTAEAAAKTTSILSGVLISGTARRSQLEGRVAAGKTGTQDNNTNSWMVGYTPDLVTAVWVGHPDLYLPMNNIPEFVAVGVPRVQGGTFPSRIWKAAMDAAHAGRPSSVFATPVPNLRLGMRLYLPGTDCLSSATTVPPPTFAPPVTVPSVDSTDPSGSTLPTTTTTTTTTLPPTTTTSTTLFPPKPGTITDLNTTVPRGQIDPTWPVPTIDPTVYTVAACPS</sequence>
<dbReference type="EMBL" id="CAEZSL010000160">
    <property type="protein sequence ID" value="CAB4550778.1"/>
    <property type="molecule type" value="Genomic_DNA"/>
</dbReference>
<proteinExistence type="predicted"/>
<evidence type="ECO:0000256" key="3">
    <source>
        <dbReference type="ARBA" id="ARBA00022676"/>
    </source>
</evidence>
<dbReference type="GO" id="GO:0006508">
    <property type="term" value="P:proteolysis"/>
    <property type="evidence" value="ECO:0007669"/>
    <property type="project" value="UniProtKB-KW"/>
</dbReference>
<dbReference type="GO" id="GO:0071555">
    <property type="term" value="P:cell wall organization"/>
    <property type="evidence" value="ECO:0007669"/>
    <property type="project" value="UniProtKB-KW"/>
</dbReference>
<evidence type="ECO:0000256" key="9">
    <source>
        <dbReference type="ARBA" id="ARBA00023316"/>
    </source>
</evidence>
<name>A0A6J6CLR3_9ZZZZ</name>
<evidence type="ECO:0000259" key="13">
    <source>
        <dbReference type="Pfam" id="PF00905"/>
    </source>
</evidence>
<feature type="compositionally biased region" description="Low complexity" evidence="12">
    <location>
        <begin position="690"/>
        <end position="723"/>
    </location>
</feature>
<dbReference type="InterPro" id="IPR001460">
    <property type="entry name" value="PCN-bd_Tpept"/>
</dbReference>
<evidence type="ECO:0000256" key="4">
    <source>
        <dbReference type="ARBA" id="ARBA00022679"/>
    </source>
</evidence>
<evidence type="ECO:0000256" key="8">
    <source>
        <dbReference type="ARBA" id="ARBA00023268"/>
    </source>
</evidence>
<evidence type="ECO:0000259" key="14">
    <source>
        <dbReference type="Pfam" id="PF00912"/>
    </source>
</evidence>
<keyword evidence="7" id="KW-0573">Peptidoglycan synthesis</keyword>
<dbReference type="Pfam" id="PF00905">
    <property type="entry name" value="Transpeptidase"/>
    <property type="match status" value="1"/>
</dbReference>
<dbReference type="PANTHER" id="PTHR32282">
    <property type="entry name" value="BINDING PROTEIN TRANSPEPTIDASE, PUTATIVE-RELATED"/>
    <property type="match status" value="1"/>
</dbReference>
<evidence type="ECO:0000256" key="5">
    <source>
        <dbReference type="ARBA" id="ARBA00022801"/>
    </source>
</evidence>
<dbReference type="Gene3D" id="3.40.710.10">
    <property type="entry name" value="DD-peptidase/beta-lactamase superfamily"/>
    <property type="match status" value="1"/>
</dbReference>
<organism evidence="15">
    <name type="scientific">freshwater metagenome</name>
    <dbReference type="NCBI Taxonomy" id="449393"/>
    <lineage>
        <taxon>unclassified sequences</taxon>
        <taxon>metagenomes</taxon>
        <taxon>ecological metagenomes</taxon>
    </lineage>
</organism>
<comment type="catalytic activity">
    <reaction evidence="11">
        <text>[GlcNAc-(1-&gt;4)-Mur2Ac(oyl-L-Ala-gamma-D-Glu-L-Lys-D-Ala-D-Ala)](n)-di-trans,octa-cis-undecaprenyl diphosphate + beta-D-GlcNAc-(1-&gt;4)-Mur2Ac(oyl-L-Ala-gamma-D-Glu-L-Lys-D-Ala-D-Ala)-di-trans,octa-cis-undecaprenyl diphosphate = [GlcNAc-(1-&gt;4)-Mur2Ac(oyl-L-Ala-gamma-D-Glu-L-Lys-D-Ala-D-Ala)](n+1)-di-trans,octa-cis-undecaprenyl diphosphate + di-trans,octa-cis-undecaprenyl diphosphate + H(+)</text>
        <dbReference type="Rhea" id="RHEA:23708"/>
        <dbReference type="Rhea" id="RHEA-COMP:9602"/>
        <dbReference type="Rhea" id="RHEA-COMP:9603"/>
        <dbReference type="ChEBI" id="CHEBI:15378"/>
        <dbReference type="ChEBI" id="CHEBI:58405"/>
        <dbReference type="ChEBI" id="CHEBI:60033"/>
        <dbReference type="ChEBI" id="CHEBI:78435"/>
        <dbReference type="EC" id="2.4.99.28"/>
    </reaction>
</comment>
<dbReference type="FunFam" id="1.10.3810.10:FF:000001">
    <property type="entry name" value="Penicillin-binding protein 1A"/>
    <property type="match status" value="1"/>
</dbReference>
<dbReference type="AlphaFoldDB" id="A0A6J6CLR3"/>
<evidence type="ECO:0000313" key="15">
    <source>
        <dbReference type="EMBL" id="CAB4550778.1"/>
    </source>
</evidence>
<dbReference type="InterPro" id="IPR023346">
    <property type="entry name" value="Lysozyme-like_dom_sf"/>
</dbReference>
<protein>
    <recommendedName>
        <fullName evidence="10">peptidoglycan glycosyltransferase</fullName>
        <ecNumber evidence="10">2.4.99.28</ecNumber>
    </recommendedName>
</protein>
<evidence type="ECO:0000256" key="1">
    <source>
        <dbReference type="ARBA" id="ARBA00022645"/>
    </source>
</evidence>
<keyword evidence="9" id="KW-0961">Cell wall biogenesis/degradation</keyword>
<dbReference type="EC" id="2.4.99.28" evidence="10"/>
<dbReference type="InterPro" id="IPR012338">
    <property type="entry name" value="Beta-lactam/transpept-like"/>
</dbReference>
<keyword evidence="1" id="KW-0121">Carboxypeptidase</keyword>
<evidence type="ECO:0000256" key="11">
    <source>
        <dbReference type="ARBA" id="ARBA00049902"/>
    </source>
</evidence>
<evidence type="ECO:0000256" key="2">
    <source>
        <dbReference type="ARBA" id="ARBA00022670"/>
    </source>
</evidence>
<dbReference type="GO" id="GO:0008360">
    <property type="term" value="P:regulation of cell shape"/>
    <property type="evidence" value="ECO:0007669"/>
    <property type="project" value="UniProtKB-KW"/>
</dbReference>
<dbReference type="InterPro" id="IPR036950">
    <property type="entry name" value="PBP_transglycosylase"/>
</dbReference>
<evidence type="ECO:0000256" key="12">
    <source>
        <dbReference type="SAM" id="MobiDB-lite"/>
    </source>
</evidence>
<evidence type="ECO:0000256" key="7">
    <source>
        <dbReference type="ARBA" id="ARBA00022984"/>
    </source>
</evidence>
<dbReference type="Pfam" id="PF00912">
    <property type="entry name" value="Transgly"/>
    <property type="match status" value="1"/>
</dbReference>
<accession>A0A6J6CLR3</accession>
<feature type="domain" description="Penicillin-binding protein transpeptidase" evidence="13">
    <location>
        <begin position="346"/>
        <end position="595"/>
    </location>
</feature>
<dbReference type="GO" id="GO:0008658">
    <property type="term" value="F:penicillin binding"/>
    <property type="evidence" value="ECO:0007669"/>
    <property type="project" value="InterPro"/>
</dbReference>
<dbReference type="GO" id="GO:0030288">
    <property type="term" value="C:outer membrane-bounded periplasmic space"/>
    <property type="evidence" value="ECO:0007669"/>
    <property type="project" value="TreeGrafter"/>
</dbReference>
<dbReference type="GO" id="GO:0008955">
    <property type="term" value="F:peptidoglycan glycosyltransferase activity"/>
    <property type="evidence" value="ECO:0007669"/>
    <property type="project" value="UniProtKB-EC"/>
</dbReference>
<dbReference type="SUPFAM" id="SSF56601">
    <property type="entry name" value="beta-lactamase/transpeptidase-like"/>
    <property type="match status" value="1"/>
</dbReference>
<dbReference type="SUPFAM" id="SSF53955">
    <property type="entry name" value="Lysozyme-like"/>
    <property type="match status" value="1"/>
</dbReference>
<evidence type="ECO:0000256" key="10">
    <source>
        <dbReference type="ARBA" id="ARBA00044770"/>
    </source>
</evidence>
<keyword evidence="4" id="KW-0808">Transferase</keyword>
<dbReference type="InterPro" id="IPR001264">
    <property type="entry name" value="Glyco_trans_51"/>
</dbReference>
<dbReference type="InterPro" id="IPR050396">
    <property type="entry name" value="Glycosyltr_51/Transpeptidase"/>
</dbReference>